<dbReference type="InterPro" id="IPR036866">
    <property type="entry name" value="RibonucZ/Hydroxyglut_hydro"/>
</dbReference>
<dbReference type="CDD" id="cd07716">
    <property type="entry name" value="RNaseZ_short-form-like_MBL-fold"/>
    <property type="match status" value="1"/>
</dbReference>
<evidence type="ECO:0000259" key="2">
    <source>
        <dbReference type="SMART" id="SM00849"/>
    </source>
</evidence>
<dbReference type="PANTHER" id="PTHR46018:SF4">
    <property type="entry name" value="METALLO-HYDROLASE YHFI-RELATED"/>
    <property type="match status" value="1"/>
</dbReference>
<evidence type="ECO:0000256" key="1">
    <source>
        <dbReference type="ARBA" id="ARBA00022833"/>
    </source>
</evidence>
<dbReference type="SMART" id="SM00849">
    <property type="entry name" value="Lactamase_B"/>
    <property type="match status" value="1"/>
</dbReference>
<dbReference type="EMBL" id="BJXW01000022">
    <property type="protein sequence ID" value="GEN31697.1"/>
    <property type="molecule type" value="Genomic_DNA"/>
</dbReference>
<gene>
    <name evidence="3" type="primary">yhfI</name>
    <name evidence="3" type="ORF">CQU01_19350</name>
</gene>
<keyword evidence="4" id="KW-1185">Reference proteome</keyword>
<protein>
    <submittedName>
        <fullName evidence="3">Putative metallo-hydrolase YhfI</fullName>
    </submittedName>
</protein>
<keyword evidence="3" id="KW-0378">Hydrolase</keyword>
<dbReference type="Pfam" id="PF12706">
    <property type="entry name" value="Lactamase_B_2"/>
    <property type="match status" value="1"/>
</dbReference>
<keyword evidence="1" id="KW-0862">Zinc</keyword>
<name>A0A511UYI6_9BACI</name>
<organism evidence="3 4">
    <name type="scientific">Cerasibacillus quisquiliarum</name>
    <dbReference type="NCBI Taxonomy" id="227865"/>
    <lineage>
        <taxon>Bacteria</taxon>
        <taxon>Bacillati</taxon>
        <taxon>Bacillota</taxon>
        <taxon>Bacilli</taxon>
        <taxon>Bacillales</taxon>
        <taxon>Bacillaceae</taxon>
        <taxon>Cerasibacillus</taxon>
    </lineage>
</organism>
<comment type="caution">
    <text evidence="3">The sequence shown here is derived from an EMBL/GenBank/DDBJ whole genome shotgun (WGS) entry which is preliminary data.</text>
</comment>
<feature type="domain" description="Metallo-beta-lactamase" evidence="2">
    <location>
        <begin position="18"/>
        <end position="211"/>
    </location>
</feature>
<dbReference type="Gene3D" id="3.60.15.10">
    <property type="entry name" value="Ribonuclease Z/Hydroxyacylglutathione hydrolase-like"/>
    <property type="match status" value="1"/>
</dbReference>
<sequence>MKLTTVGFWGAYPRANEATSCYLVQDEDTRIVLDCGSGALSRLQNYVQLNELDAVFISHTHADHIADIYCLEYAMFVQRQLGNRKTPLDVYIYTDELNTLTFSYPEALNVQQIHVTDNIQVGSLSVTFSENVHDIPCCSMKITNRMGQTLVYSGDTGYTDSLIQFAKGVNVLLIECSLYKKQQGLFTGHLASNEVGKIAQQANVEQVVLTHFPHYGHLDQLKEEVCQFFNKKVYDAKEGFSITI</sequence>
<dbReference type="RefSeq" id="WP_146938084.1">
    <property type="nucleotide sequence ID" value="NZ_BJXW01000022.1"/>
</dbReference>
<dbReference type="GO" id="GO:0042781">
    <property type="term" value="F:3'-tRNA processing endoribonuclease activity"/>
    <property type="evidence" value="ECO:0007669"/>
    <property type="project" value="TreeGrafter"/>
</dbReference>
<proteinExistence type="predicted"/>
<dbReference type="SUPFAM" id="SSF56281">
    <property type="entry name" value="Metallo-hydrolase/oxidoreductase"/>
    <property type="match status" value="1"/>
</dbReference>
<dbReference type="PANTHER" id="PTHR46018">
    <property type="entry name" value="ZINC PHOSPHODIESTERASE ELAC PROTEIN 1"/>
    <property type="match status" value="1"/>
</dbReference>
<evidence type="ECO:0000313" key="4">
    <source>
        <dbReference type="Proteomes" id="UP000321491"/>
    </source>
</evidence>
<reference evidence="3 4" key="1">
    <citation type="submission" date="2019-07" db="EMBL/GenBank/DDBJ databases">
        <title>Whole genome shotgun sequence of Cerasibacillus quisquiliarum NBRC 102429.</title>
        <authorList>
            <person name="Hosoyama A."/>
            <person name="Uohara A."/>
            <person name="Ohji S."/>
            <person name="Ichikawa N."/>
        </authorList>
    </citation>
    <scope>NUCLEOTIDE SEQUENCE [LARGE SCALE GENOMIC DNA]</scope>
    <source>
        <strain evidence="3 4">NBRC 102429</strain>
    </source>
</reference>
<accession>A0A511UYI6</accession>
<dbReference type="Proteomes" id="UP000321491">
    <property type="component" value="Unassembled WGS sequence"/>
</dbReference>
<evidence type="ECO:0000313" key="3">
    <source>
        <dbReference type="EMBL" id="GEN31697.1"/>
    </source>
</evidence>
<dbReference type="InterPro" id="IPR001279">
    <property type="entry name" value="Metallo-B-lactamas"/>
</dbReference>
<dbReference type="AlphaFoldDB" id="A0A511UYI6"/>
<dbReference type="OrthoDB" id="9794898at2"/>